<dbReference type="SUPFAM" id="SSF47384">
    <property type="entry name" value="Homodimeric domain of signal transducing histidine kinase"/>
    <property type="match status" value="1"/>
</dbReference>
<evidence type="ECO:0000259" key="8">
    <source>
        <dbReference type="PROSITE" id="PS50109"/>
    </source>
</evidence>
<reference evidence="10" key="1">
    <citation type="journal article" date="2019" name="Int. J. Syst. Evol. Microbiol.">
        <title>The Global Catalogue of Microorganisms (GCM) 10K type strain sequencing project: providing services to taxonomists for standard genome sequencing and annotation.</title>
        <authorList>
            <consortium name="The Broad Institute Genomics Platform"/>
            <consortium name="The Broad Institute Genome Sequencing Center for Infectious Disease"/>
            <person name="Wu L."/>
            <person name="Ma J."/>
        </authorList>
    </citation>
    <scope>NUCLEOTIDE SEQUENCE [LARGE SCALE GENOMIC DNA]</scope>
    <source>
        <strain evidence="10">JCM 18459</strain>
    </source>
</reference>
<dbReference type="PROSITE" id="PS50109">
    <property type="entry name" value="HIS_KIN"/>
    <property type="match status" value="1"/>
</dbReference>
<dbReference type="InterPro" id="IPR036097">
    <property type="entry name" value="HisK_dim/P_sf"/>
</dbReference>
<evidence type="ECO:0000256" key="6">
    <source>
        <dbReference type="ARBA" id="ARBA00022777"/>
    </source>
</evidence>
<evidence type="ECO:0000313" key="9">
    <source>
        <dbReference type="EMBL" id="GAA5156228.1"/>
    </source>
</evidence>
<dbReference type="PANTHER" id="PTHR43711:SF1">
    <property type="entry name" value="HISTIDINE KINASE 1"/>
    <property type="match status" value="1"/>
</dbReference>
<dbReference type="InterPro" id="IPR029016">
    <property type="entry name" value="GAF-like_dom_sf"/>
</dbReference>
<keyword evidence="5" id="KW-0808">Transferase</keyword>
<proteinExistence type="predicted"/>
<protein>
    <recommendedName>
        <fullName evidence="3">histidine kinase</fullName>
        <ecNumber evidence="3">2.7.13.3</ecNumber>
    </recommendedName>
</protein>
<dbReference type="Gene3D" id="3.30.450.40">
    <property type="match status" value="2"/>
</dbReference>
<dbReference type="Gene3D" id="3.30.565.10">
    <property type="entry name" value="Histidine kinase-like ATPase, C-terminal domain"/>
    <property type="match status" value="1"/>
</dbReference>
<dbReference type="CDD" id="cd00082">
    <property type="entry name" value="HisKA"/>
    <property type="match status" value="1"/>
</dbReference>
<dbReference type="SMART" id="SM00387">
    <property type="entry name" value="HATPase_c"/>
    <property type="match status" value="1"/>
</dbReference>
<evidence type="ECO:0000313" key="10">
    <source>
        <dbReference type="Proteomes" id="UP001500221"/>
    </source>
</evidence>
<dbReference type="SUPFAM" id="SSF55781">
    <property type="entry name" value="GAF domain-like"/>
    <property type="match status" value="2"/>
</dbReference>
<dbReference type="InterPro" id="IPR050736">
    <property type="entry name" value="Sensor_HK_Regulatory"/>
</dbReference>
<dbReference type="PANTHER" id="PTHR43711">
    <property type="entry name" value="TWO-COMPONENT HISTIDINE KINASE"/>
    <property type="match status" value="1"/>
</dbReference>
<dbReference type="RefSeq" id="WP_345463995.1">
    <property type="nucleotide sequence ID" value="NZ_BAABKG010000007.1"/>
</dbReference>
<evidence type="ECO:0000256" key="1">
    <source>
        <dbReference type="ARBA" id="ARBA00000085"/>
    </source>
</evidence>
<accession>A0ABP9Q5U0</accession>
<name>A0ABP9Q5U0_9ACTN</name>
<dbReference type="InterPro" id="IPR003661">
    <property type="entry name" value="HisK_dim/P_dom"/>
</dbReference>
<sequence length="643" mass="69877">MAQARRDVDVFRPMYRIIRRINLDSDVRAALEAVAQGVVEAVGFRVAAISWLTQDLDFEVVSVAGNDDAREHLLGTKVPLAEMEVELKVSDVHGSLLFIPAGRLAPGFGGWVSPDATPPHGIDLDGGAEPDPQLWQAEDTLRCPLRAPDGELLGLLSVDLPVDGRRPDQARRELLEMYGDLAGLALNNASRSAALQERVELASAVQTAVASIAEHHDPALLAAGAATPIAEALGATALWLRVLDPQDDARPGLAARAHGQAMVEAPPEILAHALSDARALWQAGEISIASARGDTWTSSTSTAFDQFERVDVADGHAGWVRRRARHFDPIGAEQHRILGHLGGSAEVRHLMMLPIGAGSDCFGYVVAIRSDDPGWSVEELEAAVRIARHLGQAVLTGRLLERERVLVQQFEALDQYKNDLISTVSHELRTPLTSIFGHLELIRDEMPEDSGIAKHFDVIRRNLDRVLSLTEQLLFLKRISGGSESGRSVIDLHQTALDVVAEARPRAEAAGVHVEVTSRSMPALMSGDREELERVVINLVDNAVKYTPSGGRVEVTTEANQRLVRFIVSDTGIGISEKDQEELFSEFFRSTNPDALVRPGTGLGLNIVRRIVQRHGGSIRLDSDLGEGATFTVRLPVSHLQFD</sequence>
<evidence type="ECO:0000256" key="7">
    <source>
        <dbReference type="ARBA" id="ARBA00023012"/>
    </source>
</evidence>
<comment type="catalytic activity">
    <reaction evidence="1">
        <text>ATP + protein L-histidine = ADP + protein N-phospho-L-histidine.</text>
        <dbReference type="EC" id="2.7.13.3"/>
    </reaction>
</comment>
<keyword evidence="10" id="KW-1185">Reference proteome</keyword>
<comment type="subcellular location">
    <subcellularLocation>
        <location evidence="2">Cell membrane</location>
    </subcellularLocation>
</comment>
<dbReference type="Pfam" id="PF02518">
    <property type="entry name" value="HATPase_c"/>
    <property type="match status" value="1"/>
</dbReference>
<dbReference type="EMBL" id="BAABKG010000007">
    <property type="protein sequence ID" value="GAA5156228.1"/>
    <property type="molecule type" value="Genomic_DNA"/>
</dbReference>
<dbReference type="EC" id="2.7.13.3" evidence="3"/>
<dbReference type="InterPro" id="IPR005467">
    <property type="entry name" value="His_kinase_dom"/>
</dbReference>
<keyword evidence="6" id="KW-0418">Kinase</keyword>
<evidence type="ECO:0000256" key="5">
    <source>
        <dbReference type="ARBA" id="ARBA00022679"/>
    </source>
</evidence>
<dbReference type="SUPFAM" id="SSF55874">
    <property type="entry name" value="ATPase domain of HSP90 chaperone/DNA topoisomerase II/histidine kinase"/>
    <property type="match status" value="1"/>
</dbReference>
<dbReference type="SMART" id="SM00388">
    <property type="entry name" value="HisKA"/>
    <property type="match status" value="1"/>
</dbReference>
<dbReference type="InterPro" id="IPR004358">
    <property type="entry name" value="Sig_transdc_His_kin-like_C"/>
</dbReference>
<dbReference type="Pfam" id="PF00512">
    <property type="entry name" value="HisKA"/>
    <property type="match status" value="1"/>
</dbReference>
<gene>
    <name evidence="9" type="ORF">GCM10023340_43470</name>
</gene>
<dbReference type="InterPro" id="IPR003594">
    <property type="entry name" value="HATPase_dom"/>
</dbReference>
<organism evidence="9 10">
    <name type="scientific">Nocardioides marinquilinus</name>
    <dbReference type="NCBI Taxonomy" id="1210400"/>
    <lineage>
        <taxon>Bacteria</taxon>
        <taxon>Bacillati</taxon>
        <taxon>Actinomycetota</taxon>
        <taxon>Actinomycetes</taxon>
        <taxon>Propionibacteriales</taxon>
        <taxon>Nocardioidaceae</taxon>
        <taxon>Nocardioides</taxon>
    </lineage>
</organism>
<dbReference type="Proteomes" id="UP001500221">
    <property type="component" value="Unassembled WGS sequence"/>
</dbReference>
<keyword evidence="4" id="KW-0597">Phosphoprotein</keyword>
<dbReference type="SMART" id="SM00065">
    <property type="entry name" value="GAF"/>
    <property type="match status" value="2"/>
</dbReference>
<dbReference type="Gene3D" id="1.10.287.130">
    <property type="match status" value="1"/>
</dbReference>
<dbReference type="PRINTS" id="PR00344">
    <property type="entry name" value="BCTRLSENSOR"/>
</dbReference>
<dbReference type="CDD" id="cd00075">
    <property type="entry name" value="HATPase"/>
    <property type="match status" value="1"/>
</dbReference>
<evidence type="ECO:0000256" key="4">
    <source>
        <dbReference type="ARBA" id="ARBA00022553"/>
    </source>
</evidence>
<feature type="domain" description="Histidine kinase" evidence="8">
    <location>
        <begin position="423"/>
        <end position="639"/>
    </location>
</feature>
<comment type="caution">
    <text evidence="9">The sequence shown here is derived from an EMBL/GenBank/DDBJ whole genome shotgun (WGS) entry which is preliminary data.</text>
</comment>
<dbReference type="InterPro" id="IPR003018">
    <property type="entry name" value="GAF"/>
</dbReference>
<evidence type="ECO:0000256" key="3">
    <source>
        <dbReference type="ARBA" id="ARBA00012438"/>
    </source>
</evidence>
<dbReference type="InterPro" id="IPR036890">
    <property type="entry name" value="HATPase_C_sf"/>
</dbReference>
<evidence type="ECO:0000256" key="2">
    <source>
        <dbReference type="ARBA" id="ARBA00004236"/>
    </source>
</evidence>
<keyword evidence="7" id="KW-0902">Two-component regulatory system</keyword>